<sequence>MVIQSEPIVRRKLSDEVFARLKALIESGELQPGDEMPSERMLMERFQVGRPAIREAMQALANMGLVEISHGERARVLKLTAKSLLRQVDVAAKIMLSASSDSLEHLKSARIFFERGMVREAASRAGPADIAALEETLKRQRAVLGDSEAFIAADMAFHTRIAQISGNPIFTAVSEAMLGWLKEYHTEMLIWTGRENVTLSEHEEIIDCIRRGNPDEAEQAMIKHLERSRALYAPKGKPEGQNA</sequence>
<evidence type="ECO:0000313" key="6">
    <source>
        <dbReference type="Proteomes" id="UP001235547"/>
    </source>
</evidence>
<dbReference type="Proteomes" id="UP001235547">
    <property type="component" value="Chromosome 2"/>
</dbReference>
<dbReference type="PANTHER" id="PTHR43537:SF53">
    <property type="entry name" value="HTH-TYPE TRANSCRIPTIONAL REPRESSOR NANR"/>
    <property type="match status" value="1"/>
</dbReference>
<dbReference type="InterPro" id="IPR008920">
    <property type="entry name" value="TF_FadR/GntR_C"/>
</dbReference>
<dbReference type="Gene3D" id="1.10.10.10">
    <property type="entry name" value="Winged helix-like DNA-binding domain superfamily/Winged helix DNA-binding domain"/>
    <property type="match status" value="1"/>
</dbReference>
<protein>
    <submittedName>
        <fullName evidence="5">Transcriptional regulator NanR</fullName>
    </submittedName>
</protein>
<keyword evidence="6" id="KW-1185">Reference proteome</keyword>
<dbReference type="RefSeq" id="WP_280731673.1">
    <property type="nucleotide sequence ID" value="NZ_CP120367.1"/>
</dbReference>
<dbReference type="PANTHER" id="PTHR43537">
    <property type="entry name" value="TRANSCRIPTIONAL REGULATOR, GNTR FAMILY"/>
    <property type="match status" value="1"/>
</dbReference>
<dbReference type="EMBL" id="CP120370">
    <property type="protein sequence ID" value="WEX80950.1"/>
    <property type="molecule type" value="Genomic_DNA"/>
</dbReference>
<dbReference type="PRINTS" id="PR00035">
    <property type="entry name" value="HTHGNTR"/>
</dbReference>
<evidence type="ECO:0000256" key="1">
    <source>
        <dbReference type="ARBA" id="ARBA00023015"/>
    </source>
</evidence>
<dbReference type="Pfam" id="PF07729">
    <property type="entry name" value="FCD"/>
    <property type="match status" value="1"/>
</dbReference>
<keyword evidence="3" id="KW-0804">Transcription</keyword>
<organism evidence="5 6">
    <name type="scientific">Sinorhizobium numidicum</name>
    <dbReference type="NCBI Taxonomy" id="680248"/>
    <lineage>
        <taxon>Bacteria</taxon>
        <taxon>Pseudomonadati</taxon>
        <taxon>Pseudomonadota</taxon>
        <taxon>Alphaproteobacteria</taxon>
        <taxon>Hyphomicrobiales</taxon>
        <taxon>Rhizobiaceae</taxon>
        <taxon>Sinorhizobium/Ensifer group</taxon>
        <taxon>Sinorhizobium</taxon>
    </lineage>
</organism>
<proteinExistence type="predicted"/>
<dbReference type="InterPro" id="IPR011711">
    <property type="entry name" value="GntR_C"/>
</dbReference>
<dbReference type="InterPro" id="IPR036388">
    <property type="entry name" value="WH-like_DNA-bd_sf"/>
</dbReference>
<dbReference type="SUPFAM" id="SSF48008">
    <property type="entry name" value="GntR ligand-binding domain-like"/>
    <property type="match status" value="1"/>
</dbReference>
<gene>
    <name evidence="5" type="ORF">PYH38_000279</name>
</gene>
<reference evidence="5 6" key="1">
    <citation type="submission" date="2023-03" db="EMBL/GenBank/DDBJ databases">
        <authorList>
            <person name="Kaur S."/>
            <person name="Espinosa-Saiz D."/>
            <person name="Velazquez E."/>
            <person name="Menendez E."/>
            <person name="diCenzo G.C."/>
        </authorList>
    </citation>
    <scope>NUCLEOTIDE SEQUENCE [LARGE SCALE GENOMIC DNA]</scope>
    <source>
        <strain evidence="5 6">LMG 27395</strain>
    </source>
</reference>
<dbReference type="SMART" id="SM00345">
    <property type="entry name" value="HTH_GNTR"/>
    <property type="match status" value="1"/>
</dbReference>
<evidence type="ECO:0000256" key="2">
    <source>
        <dbReference type="ARBA" id="ARBA00023125"/>
    </source>
</evidence>
<evidence type="ECO:0000313" key="5">
    <source>
        <dbReference type="EMBL" id="WEX80950.1"/>
    </source>
</evidence>
<dbReference type="SUPFAM" id="SSF46785">
    <property type="entry name" value="Winged helix' DNA-binding domain"/>
    <property type="match status" value="1"/>
</dbReference>
<dbReference type="PROSITE" id="PS50949">
    <property type="entry name" value="HTH_GNTR"/>
    <property type="match status" value="1"/>
</dbReference>
<keyword evidence="1" id="KW-0805">Transcription regulation</keyword>
<dbReference type="InterPro" id="IPR036390">
    <property type="entry name" value="WH_DNA-bd_sf"/>
</dbReference>
<accession>A0ABY8CUE7</accession>
<dbReference type="NCBIfam" id="NF003011">
    <property type="entry name" value="PRK03837.1"/>
    <property type="match status" value="1"/>
</dbReference>
<dbReference type="Pfam" id="PF00392">
    <property type="entry name" value="GntR"/>
    <property type="match status" value="1"/>
</dbReference>
<dbReference type="SMART" id="SM00895">
    <property type="entry name" value="FCD"/>
    <property type="match status" value="1"/>
</dbReference>
<evidence type="ECO:0000259" key="4">
    <source>
        <dbReference type="PROSITE" id="PS50949"/>
    </source>
</evidence>
<feature type="domain" description="HTH gntR-type" evidence="4">
    <location>
        <begin position="11"/>
        <end position="79"/>
    </location>
</feature>
<name>A0ABY8CUE7_9HYPH</name>
<evidence type="ECO:0000256" key="3">
    <source>
        <dbReference type="ARBA" id="ARBA00023163"/>
    </source>
</evidence>
<dbReference type="CDD" id="cd07377">
    <property type="entry name" value="WHTH_GntR"/>
    <property type="match status" value="1"/>
</dbReference>
<dbReference type="Gene3D" id="1.20.120.530">
    <property type="entry name" value="GntR ligand-binding domain-like"/>
    <property type="match status" value="1"/>
</dbReference>
<dbReference type="InterPro" id="IPR000524">
    <property type="entry name" value="Tscrpt_reg_HTH_GntR"/>
</dbReference>
<keyword evidence="2" id="KW-0238">DNA-binding</keyword>